<dbReference type="GO" id="GO:0016020">
    <property type="term" value="C:membrane"/>
    <property type="evidence" value="ECO:0007669"/>
    <property type="project" value="UniProtKB-SubCell"/>
</dbReference>
<dbReference type="AlphaFoldDB" id="A0A8J6BLK6"/>
<dbReference type="OrthoDB" id="440553at2759"/>
<comment type="subcellular location">
    <subcellularLocation>
        <location evidence="1">Membrane</location>
        <topology evidence="1">Multi-pass membrane protein</topology>
    </subcellularLocation>
</comment>
<feature type="transmembrane region" description="Helical" evidence="2">
    <location>
        <begin position="12"/>
        <end position="31"/>
    </location>
</feature>
<dbReference type="GO" id="GO:0005635">
    <property type="term" value="C:nuclear envelope"/>
    <property type="evidence" value="ECO:0007669"/>
    <property type="project" value="TreeGrafter"/>
</dbReference>
<protein>
    <submittedName>
        <fullName evidence="3">Uncharacterized protein</fullName>
    </submittedName>
</protein>
<dbReference type="PANTHER" id="PTHR24002">
    <property type="entry name" value="SOLUTE CARRIER FAMILY 22 MEMBER 18"/>
    <property type="match status" value="1"/>
</dbReference>
<keyword evidence="2" id="KW-1133">Transmembrane helix</keyword>
<dbReference type="SUPFAM" id="SSF103473">
    <property type="entry name" value="MFS general substrate transporter"/>
    <property type="match status" value="1"/>
</dbReference>
<keyword evidence="4" id="KW-1185">Reference proteome</keyword>
<evidence type="ECO:0000313" key="4">
    <source>
        <dbReference type="Proteomes" id="UP000770717"/>
    </source>
</evidence>
<name>A0A8J6BLK6_ELECQ</name>
<feature type="transmembrane region" description="Helical" evidence="2">
    <location>
        <begin position="78"/>
        <end position="97"/>
    </location>
</feature>
<dbReference type="InterPro" id="IPR036259">
    <property type="entry name" value="MFS_trans_sf"/>
</dbReference>
<evidence type="ECO:0000256" key="1">
    <source>
        <dbReference type="ARBA" id="ARBA00004141"/>
    </source>
</evidence>
<keyword evidence="2" id="KW-0812">Transmembrane</keyword>
<dbReference type="EMBL" id="WNTK01002459">
    <property type="protein sequence ID" value="KAG9466020.1"/>
    <property type="molecule type" value="Genomic_DNA"/>
</dbReference>
<evidence type="ECO:0000313" key="3">
    <source>
        <dbReference type="EMBL" id="KAG9466020.1"/>
    </source>
</evidence>
<dbReference type="PANTHER" id="PTHR24002:SF3">
    <property type="entry name" value="SOLUTE CARRIER FAMILY 22 MEMBER 18"/>
    <property type="match status" value="1"/>
</dbReference>
<comment type="caution">
    <text evidence="3">The sequence shown here is derived from an EMBL/GenBank/DDBJ whole genome shotgun (WGS) entry which is preliminary data.</text>
</comment>
<dbReference type="Proteomes" id="UP000770717">
    <property type="component" value="Unassembled WGS sequence"/>
</dbReference>
<reference evidence="3" key="1">
    <citation type="thesis" date="2020" institute="ProQuest LLC" country="789 East Eisenhower Parkway, Ann Arbor, MI, USA">
        <title>Comparative Genomics and Chromosome Evolution.</title>
        <authorList>
            <person name="Mudd A.B."/>
        </authorList>
    </citation>
    <scope>NUCLEOTIDE SEQUENCE</scope>
    <source>
        <strain evidence="3">HN-11 Male</strain>
        <tissue evidence="3">Kidney and liver</tissue>
    </source>
</reference>
<sequence>MPAPCVGRLYTPTLIALAASLVSCVIVMFYIPAQTKAKQEGRVPQRSKPSVFNFGELVRLLQFPGVMAIFIIKVLSGFPIGVFMIMFPIISVDFFGLNAASAGYLMSYFGILQL</sequence>
<accession>A0A8J6BLK6</accession>
<evidence type="ECO:0000256" key="2">
    <source>
        <dbReference type="SAM" id="Phobius"/>
    </source>
</evidence>
<proteinExistence type="predicted"/>
<keyword evidence="2" id="KW-0472">Membrane</keyword>
<gene>
    <name evidence="3" type="ORF">GDO78_017349</name>
</gene>
<organism evidence="3 4">
    <name type="scientific">Eleutherodactylus coqui</name>
    <name type="common">Puerto Rican coqui</name>
    <dbReference type="NCBI Taxonomy" id="57060"/>
    <lineage>
        <taxon>Eukaryota</taxon>
        <taxon>Metazoa</taxon>
        <taxon>Chordata</taxon>
        <taxon>Craniata</taxon>
        <taxon>Vertebrata</taxon>
        <taxon>Euteleostomi</taxon>
        <taxon>Amphibia</taxon>
        <taxon>Batrachia</taxon>
        <taxon>Anura</taxon>
        <taxon>Neobatrachia</taxon>
        <taxon>Hyloidea</taxon>
        <taxon>Eleutherodactylidae</taxon>
        <taxon>Eleutherodactylinae</taxon>
        <taxon>Eleutherodactylus</taxon>
        <taxon>Eleutherodactylus</taxon>
    </lineage>
</organism>
<feature type="non-terminal residue" evidence="3">
    <location>
        <position position="114"/>
    </location>
</feature>